<dbReference type="InterPro" id="IPR000917">
    <property type="entry name" value="Sulfatase_N"/>
</dbReference>
<dbReference type="PANTHER" id="PTHR10342:SF274">
    <property type="entry name" value="ARYLSULFATASE B"/>
    <property type="match status" value="1"/>
</dbReference>
<feature type="signal peptide" evidence="4">
    <location>
        <begin position="1"/>
        <end position="15"/>
    </location>
</feature>
<dbReference type="CDD" id="cd16029">
    <property type="entry name" value="4-S"/>
    <property type="match status" value="1"/>
</dbReference>
<evidence type="ECO:0000256" key="4">
    <source>
        <dbReference type="SAM" id="SignalP"/>
    </source>
</evidence>
<dbReference type="InterPro" id="IPR017850">
    <property type="entry name" value="Alkaline_phosphatase_core_sf"/>
</dbReference>
<dbReference type="SUPFAM" id="SSF53649">
    <property type="entry name" value="Alkaline phosphatase-like"/>
    <property type="match status" value="1"/>
</dbReference>
<keyword evidence="4" id="KW-0732">Signal</keyword>
<keyword evidence="1" id="KW-0479">Metal-binding</keyword>
<dbReference type="Pfam" id="PF00884">
    <property type="entry name" value="Sulfatase"/>
    <property type="match status" value="1"/>
</dbReference>
<gene>
    <name evidence="6" type="ORF">PCOR1329_LOCUS9242</name>
</gene>
<dbReference type="InterPro" id="IPR047115">
    <property type="entry name" value="ARSB"/>
</dbReference>
<keyword evidence="7" id="KW-1185">Reference proteome</keyword>
<keyword evidence="2" id="KW-0106">Calcium</keyword>
<evidence type="ECO:0000313" key="6">
    <source>
        <dbReference type="EMBL" id="CAK0801355.1"/>
    </source>
</evidence>
<evidence type="ECO:0000313" key="7">
    <source>
        <dbReference type="Proteomes" id="UP001189429"/>
    </source>
</evidence>
<comment type="caution">
    <text evidence="6">The sequence shown here is derived from an EMBL/GenBank/DDBJ whole genome shotgun (WGS) entry which is preliminary data.</text>
</comment>
<sequence length="542" mass="58740">MRPLLLASGLLGTVAAPPPRVILVVVADDYGWWNVDMDAHNAAARTPNLHRLSKSGVRLDRHYVFKYCSPTRSSLLTGRLPIHVNQNNNANSLLSTSGADIRMTTLPQKLKQADPPFQTHLFGKWHSGARSVANLPINRGYDSHLGFLKGMEDHYTQKSDFDGYSHKYVDLWRDHGPADSSLNGTFSVFRDTQHAIAALDRWDPQSSGQSLYLDVRFGVTHEPYQVPSQYRDPSIKNRCAQTYAAMASIMDEGIGNLTSAIQQRGFWDDTVLIFSADNGAPTRGASCGNNYPLRGGKTSDFEGGVRVTAFVGGGYVPPGVRGKVHTGLMHIADWYATLSALVGVDPVDDSQRIQNGSPGSGVPGIDGVDQWPFITSPNASASARDEIALAFCTNVGGAPDDCVSSTKGVMDTSKYDQGALIADGGRWKVVFGQQHGLGFFTGPLHPNGTKNYMDAGCPSGCLFNLFDDPTEHTDVKEKYPHVFSRLKSRLEEIGKTVFQTSYTDVPQSRQCLSESDAAAKYNGHLGPQCVADGSGSAPVRLV</sequence>
<evidence type="ECO:0000259" key="5">
    <source>
        <dbReference type="Pfam" id="PF00884"/>
    </source>
</evidence>
<dbReference type="Gene3D" id="3.30.1120.10">
    <property type="match status" value="1"/>
</dbReference>
<evidence type="ECO:0000256" key="1">
    <source>
        <dbReference type="ARBA" id="ARBA00022723"/>
    </source>
</evidence>
<dbReference type="EMBL" id="CAUYUJ010002559">
    <property type="protein sequence ID" value="CAK0801355.1"/>
    <property type="molecule type" value="Genomic_DNA"/>
</dbReference>
<keyword evidence="3" id="KW-0325">Glycoprotein</keyword>
<dbReference type="Gene3D" id="3.40.720.10">
    <property type="entry name" value="Alkaline Phosphatase, subunit A"/>
    <property type="match status" value="1"/>
</dbReference>
<evidence type="ECO:0000256" key="2">
    <source>
        <dbReference type="ARBA" id="ARBA00022837"/>
    </source>
</evidence>
<organism evidence="6 7">
    <name type="scientific">Prorocentrum cordatum</name>
    <dbReference type="NCBI Taxonomy" id="2364126"/>
    <lineage>
        <taxon>Eukaryota</taxon>
        <taxon>Sar</taxon>
        <taxon>Alveolata</taxon>
        <taxon>Dinophyceae</taxon>
        <taxon>Prorocentrales</taxon>
        <taxon>Prorocentraceae</taxon>
        <taxon>Prorocentrum</taxon>
    </lineage>
</organism>
<accession>A0ABN9Q9B0</accession>
<protein>
    <recommendedName>
        <fullName evidence="5">Sulfatase N-terminal domain-containing protein</fullName>
    </recommendedName>
</protein>
<dbReference type="PANTHER" id="PTHR10342">
    <property type="entry name" value="ARYLSULFATASE"/>
    <property type="match status" value="1"/>
</dbReference>
<reference evidence="6" key="1">
    <citation type="submission" date="2023-10" db="EMBL/GenBank/DDBJ databases">
        <authorList>
            <person name="Chen Y."/>
            <person name="Shah S."/>
            <person name="Dougan E. K."/>
            <person name="Thang M."/>
            <person name="Chan C."/>
        </authorList>
    </citation>
    <scope>NUCLEOTIDE SEQUENCE [LARGE SCALE GENOMIC DNA]</scope>
</reference>
<evidence type="ECO:0000256" key="3">
    <source>
        <dbReference type="ARBA" id="ARBA00023180"/>
    </source>
</evidence>
<name>A0ABN9Q9B0_9DINO</name>
<feature type="chain" id="PRO_5046924664" description="Sulfatase N-terminal domain-containing protein" evidence="4">
    <location>
        <begin position="16"/>
        <end position="542"/>
    </location>
</feature>
<feature type="domain" description="Sulfatase N-terminal" evidence="5">
    <location>
        <begin position="21"/>
        <end position="344"/>
    </location>
</feature>
<dbReference type="Proteomes" id="UP001189429">
    <property type="component" value="Unassembled WGS sequence"/>
</dbReference>
<proteinExistence type="predicted"/>